<name>A0AAD8DJJ0_9FUNG</name>
<dbReference type="Proteomes" id="UP001234581">
    <property type="component" value="Unassembled WGS sequence"/>
</dbReference>
<reference evidence="3 4" key="1">
    <citation type="submission" date="2023-03" db="EMBL/GenBank/DDBJ databases">
        <title>Genome sequence of Lichtheimia ornata CBS 291.66.</title>
        <authorList>
            <person name="Mohabir J.T."/>
            <person name="Shea T.P."/>
            <person name="Kurbessoian T."/>
            <person name="Berby B."/>
            <person name="Fontaine J."/>
            <person name="Livny J."/>
            <person name="Gnirke A."/>
            <person name="Stajich J.E."/>
            <person name="Cuomo C.A."/>
        </authorList>
    </citation>
    <scope>NUCLEOTIDE SEQUENCE [LARGE SCALE GENOMIC DNA]</scope>
    <source>
        <strain evidence="3">CBS 291.66</strain>
    </source>
</reference>
<keyword evidence="2" id="KW-0472">Membrane</keyword>
<evidence type="ECO:0000256" key="1">
    <source>
        <dbReference type="SAM" id="MobiDB-lite"/>
    </source>
</evidence>
<comment type="caution">
    <text evidence="3">The sequence shown here is derived from an EMBL/GenBank/DDBJ whole genome shotgun (WGS) entry which is preliminary data.</text>
</comment>
<keyword evidence="2" id="KW-1133">Transmembrane helix</keyword>
<dbReference type="EMBL" id="JARTCD010000001">
    <property type="protein sequence ID" value="KAJ8664006.1"/>
    <property type="molecule type" value="Genomic_DNA"/>
</dbReference>
<feature type="region of interest" description="Disordered" evidence="1">
    <location>
        <begin position="53"/>
        <end position="73"/>
    </location>
</feature>
<organism evidence="3 4">
    <name type="scientific">Lichtheimia ornata</name>
    <dbReference type="NCBI Taxonomy" id="688661"/>
    <lineage>
        <taxon>Eukaryota</taxon>
        <taxon>Fungi</taxon>
        <taxon>Fungi incertae sedis</taxon>
        <taxon>Mucoromycota</taxon>
        <taxon>Mucoromycotina</taxon>
        <taxon>Mucoromycetes</taxon>
        <taxon>Mucorales</taxon>
        <taxon>Lichtheimiaceae</taxon>
        <taxon>Lichtheimia</taxon>
    </lineage>
</organism>
<proteinExistence type="predicted"/>
<evidence type="ECO:0000313" key="3">
    <source>
        <dbReference type="EMBL" id="KAJ8664006.1"/>
    </source>
</evidence>
<accession>A0AAD8DJJ0</accession>
<protein>
    <submittedName>
        <fullName evidence="3">Uncharacterized protein</fullName>
    </submittedName>
</protein>
<dbReference type="RefSeq" id="XP_058348918.1">
    <property type="nucleotide sequence ID" value="XM_058480395.1"/>
</dbReference>
<feature type="transmembrane region" description="Helical" evidence="2">
    <location>
        <begin position="6"/>
        <end position="26"/>
    </location>
</feature>
<sequence length="73" mass="8380">MSLATFYSKIFGLGLFLGGSLEVVLVKSNYYQMLAASEAKQRVKALEQEKEDMERLKRISQPNQQVEEHTNKE</sequence>
<evidence type="ECO:0000313" key="4">
    <source>
        <dbReference type="Proteomes" id="UP001234581"/>
    </source>
</evidence>
<dbReference type="AlphaFoldDB" id="A0AAD8DJJ0"/>
<dbReference type="GeneID" id="83207705"/>
<evidence type="ECO:0000256" key="2">
    <source>
        <dbReference type="SAM" id="Phobius"/>
    </source>
</evidence>
<gene>
    <name evidence="3" type="ORF">O0I10_000283</name>
</gene>
<keyword evidence="4" id="KW-1185">Reference proteome</keyword>
<keyword evidence="2" id="KW-0812">Transmembrane</keyword>